<feature type="region of interest" description="Disordered" evidence="2">
    <location>
        <begin position="1"/>
        <end position="63"/>
    </location>
</feature>
<evidence type="ECO:0000313" key="4">
    <source>
        <dbReference type="EMBL" id="OSX81253.1"/>
    </source>
</evidence>
<feature type="compositionally biased region" description="Basic residues" evidence="2">
    <location>
        <begin position="28"/>
        <end position="39"/>
    </location>
</feature>
<dbReference type="Proteomes" id="UP000218209">
    <property type="component" value="Unassembled WGS sequence"/>
</dbReference>
<reference evidence="4 5" key="1">
    <citation type="submission" date="2017-03" db="EMBL/GenBank/DDBJ databases">
        <title>WGS assembly of Porphyra umbilicalis.</title>
        <authorList>
            <person name="Brawley S.H."/>
            <person name="Blouin N.A."/>
            <person name="Ficko-Blean E."/>
            <person name="Wheeler G.L."/>
            <person name="Lohr M."/>
            <person name="Goodson H.V."/>
            <person name="Jenkins J.W."/>
            <person name="Blaby-Haas C.E."/>
            <person name="Helliwell K.E."/>
            <person name="Chan C."/>
            <person name="Marriage T."/>
            <person name="Bhattacharya D."/>
            <person name="Klein A.S."/>
            <person name="Badis Y."/>
            <person name="Brodie J."/>
            <person name="Cao Y."/>
            <person name="Collen J."/>
            <person name="Dittami S.M."/>
            <person name="Gachon C.M."/>
            <person name="Green B.R."/>
            <person name="Karpowicz S."/>
            <person name="Kim J.W."/>
            <person name="Kudahl U."/>
            <person name="Lin S."/>
            <person name="Michel G."/>
            <person name="Mittag M."/>
            <person name="Olson B.J."/>
            <person name="Pangilinan J."/>
            <person name="Peng Y."/>
            <person name="Qiu H."/>
            <person name="Shu S."/>
            <person name="Singer J.T."/>
            <person name="Smith A.G."/>
            <person name="Sprecher B.N."/>
            <person name="Wagner V."/>
            <person name="Wang W."/>
            <person name="Wang Z.-Y."/>
            <person name="Yan J."/>
            <person name="Yarish C."/>
            <person name="Zoeuner-Riek S."/>
            <person name="Zhuang Y."/>
            <person name="Zou Y."/>
            <person name="Lindquist E.A."/>
            <person name="Grimwood J."/>
            <person name="Barry K."/>
            <person name="Rokhsar D.S."/>
            <person name="Schmutz J."/>
            <person name="Stiller J.W."/>
            <person name="Grossman A.R."/>
            <person name="Prochnik S.E."/>
        </authorList>
    </citation>
    <scope>NUCLEOTIDE SEQUENCE [LARGE SCALE GENOMIC DNA]</scope>
    <source>
        <strain evidence="4">4086291</strain>
    </source>
</reference>
<gene>
    <name evidence="4" type="ORF">BU14_0023s0058</name>
</gene>
<feature type="compositionally biased region" description="Pro residues" evidence="2">
    <location>
        <begin position="18"/>
        <end position="27"/>
    </location>
</feature>
<dbReference type="SUPFAM" id="SSF52540">
    <property type="entry name" value="P-loop containing nucleoside triphosphate hydrolases"/>
    <property type="match status" value="1"/>
</dbReference>
<keyword evidence="1" id="KW-0175">Coiled coil</keyword>
<dbReference type="OrthoDB" id="3936at2759"/>
<keyword evidence="3" id="KW-0812">Transmembrane</keyword>
<dbReference type="Gene3D" id="3.40.50.300">
    <property type="entry name" value="P-loop containing nucleotide triphosphate hydrolases"/>
    <property type="match status" value="1"/>
</dbReference>
<organism evidence="4 5">
    <name type="scientific">Porphyra umbilicalis</name>
    <name type="common">Purple laver</name>
    <name type="synonym">Red alga</name>
    <dbReference type="NCBI Taxonomy" id="2786"/>
    <lineage>
        <taxon>Eukaryota</taxon>
        <taxon>Rhodophyta</taxon>
        <taxon>Bangiophyceae</taxon>
        <taxon>Bangiales</taxon>
        <taxon>Bangiaceae</taxon>
        <taxon>Porphyra</taxon>
    </lineage>
</organism>
<feature type="compositionally biased region" description="Low complexity" evidence="2">
    <location>
        <begin position="1"/>
        <end position="11"/>
    </location>
</feature>
<accession>A0A1X6PKR9</accession>
<evidence type="ECO:0000256" key="2">
    <source>
        <dbReference type="SAM" id="MobiDB-lite"/>
    </source>
</evidence>
<evidence type="ECO:0000256" key="1">
    <source>
        <dbReference type="SAM" id="Coils"/>
    </source>
</evidence>
<dbReference type="AlphaFoldDB" id="A0A1X6PKR9"/>
<keyword evidence="5" id="KW-1185">Reference proteome</keyword>
<keyword evidence="3" id="KW-0472">Membrane</keyword>
<dbReference type="EMBL" id="KV918764">
    <property type="protein sequence ID" value="OSX81253.1"/>
    <property type="molecule type" value="Genomic_DNA"/>
</dbReference>
<name>A0A1X6PKR9_PORUM</name>
<evidence type="ECO:0000313" key="5">
    <source>
        <dbReference type="Proteomes" id="UP000218209"/>
    </source>
</evidence>
<feature type="transmembrane region" description="Helical" evidence="3">
    <location>
        <begin position="69"/>
        <end position="89"/>
    </location>
</feature>
<dbReference type="InterPro" id="IPR027417">
    <property type="entry name" value="P-loop_NTPase"/>
</dbReference>
<proteinExistence type="predicted"/>
<evidence type="ECO:0000256" key="3">
    <source>
        <dbReference type="SAM" id="Phobius"/>
    </source>
</evidence>
<keyword evidence="3" id="KW-1133">Transmembrane helix</keyword>
<protein>
    <submittedName>
        <fullName evidence="4">Uncharacterized protein</fullName>
    </submittedName>
</protein>
<sequence>MAALVRSRSTATGGGGGGPPPPPTPPTPRRRPPRCRSPPRRVVVAGGSLPPPPGTPAGGHAPRRKSRSLLICTLLASVALGAGLAALAMTTHSAGRAVSSLLSRTGASVVASLGAASAPAAPSCDAAVAAAVADADAAAGRNWTAAAAALAAGRAELTTAAGALEAREADVAAAEAAAAAAKAEADAAAATAAAAEAAATEAKADADAAAAAAAEVPDAPTPVCRSAKPGSRAGSFLIVFMGHSGSTALLSELGQHSGTHVALPEPVDHEPYRRNTSAALAYTRAFFTAGQQKGLMPGFKIRPYHIEQDPDAWRALVEEFDTRLIWNFRVNILKASVGEYTARYLNDSSVIEGIIPGSEADRCKTGAGCQFAVTNMDFLHTMMRMFVSSDRRIAGAVEALQDAGADRPRRCVLTAPYEEYLLSRRSVMKQVHAFLGLGDEDHKPNRAKATNDSMCEAVTNWEDVCNAFYGCVEWRWMMDDVRNGCKCSAVETGGYAHMRTKYCSMS</sequence>
<feature type="coiled-coil region" evidence="1">
    <location>
        <begin position="164"/>
        <end position="198"/>
    </location>
</feature>